<evidence type="ECO:0000313" key="4">
    <source>
        <dbReference type="Proteomes" id="UP001159428"/>
    </source>
</evidence>
<feature type="compositionally biased region" description="Basic and acidic residues" evidence="2">
    <location>
        <begin position="17"/>
        <end position="26"/>
    </location>
</feature>
<evidence type="ECO:0000256" key="2">
    <source>
        <dbReference type="SAM" id="MobiDB-lite"/>
    </source>
</evidence>
<reference evidence="3 4" key="1">
    <citation type="submission" date="2022-05" db="EMBL/GenBank/DDBJ databases">
        <authorList>
            <consortium name="Genoscope - CEA"/>
            <person name="William W."/>
        </authorList>
    </citation>
    <scope>NUCLEOTIDE SEQUENCE [LARGE SCALE GENOMIC DNA]</scope>
</reference>
<feature type="compositionally biased region" description="Basic and acidic residues" evidence="2">
    <location>
        <begin position="1"/>
        <end position="10"/>
    </location>
</feature>
<dbReference type="Proteomes" id="UP001159428">
    <property type="component" value="Unassembled WGS sequence"/>
</dbReference>
<keyword evidence="4" id="KW-1185">Reference proteome</keyword>
<feature type="region of interest" description="Disordered" evidence="2">
    <location>
        <begin position="1"/>
        <end position="26"/>
    </location>
</feature>
<comment type="caution">
    <text evidence="3">The sequence shown here is derived from an EMBL/GenBank/DDBJ whole genome shotgun (WGS) entry which is preliminary data.</text>
</comment>
<accession>A0AAU9WLC7</accession>
<sequence>MSFLEKKRSLTSEIADETTKKNGFEERRLQKRLQDIERSALKQQKKRSNEQLEYALENLSLEDVNAFNSLTRKILKSSFLPPINQKPAGGSGEGKRGNRNEILAERLRGSRMIHSYLDKQKQRWLTRSLSVDSGLIPLSGNRTVEETELKPGPYSAFVKRQLAGSLSDVSCPTVFVGAVTNFSHVAQEGRKFEDIKSIQNTRRVDFADDIKEQLERSRSKPTLRKRQSNHHLSCQPKIQHSCLSDAIVYKLEMRKRERLKLYQQSGDSYKIDHLIMSLIDRNSISRTMSAKDSLPRKQSSNSRINKQNAYRVLSHELQSPSTDLLRSRCDDTQIFCAREAGGSHFRSQSEIVYSLQERDGSLIRDNQRCQEFCPSNGRNFHESKLPKITQGDAATNKHLVGDWKAIATDSIKRSRAKSTSVLPDLSGSMEKVVKFRPATPLTKQQVEDLNDKVAASHDKSHDLAKWLRDQQ</sequence>
<name>A0AAU9WLC7_9CNID</name>
<dbReference type="EMBL" id="CALNXJ010000016">
    <property type="protein sequence ID" value="CAH3118095.1"/>
    <property type="molecule type" value="Genomic_DNA"/>
</dbReference>
<gene>
    <name evidence="3" type="ORF">PMEA_00007777</name>
</gene>
<keyword evidence="1" id="KW-0175">Coiled coil</keyword>
<evidence type="ECO:0000313" key="3">
    <source>
        <dbReference type="EMBL" id="CAH3118095.1"/>
    </source>
</evidence>
<feature type="coiled-coil region" evidence="1">
    <location>
        <begin position="26"/>
        <end position="62"/>
    </location>
</feature>
<proteinExistence type="predicted"/>
<protein>
    <submittedName>
        <fullName evidence="3">Uncharacterized protein</fullName>
    </submittedName>
</protein>
<dbReference type="AlphaFoldDB" id="A0AAU9WLC7"/>
<evidence type="ECO:0000256" key="1">
    <source>
        <dbReference type="SAM" id="Coils"/>
    </source>
</evidence>
<organism evidence="3 4">
    <name type="scientific">Pocillopora meandrina</name>
    <dbReference type="NCBI Taxonomy" id="46732"/>
    <lineage>
        <taxon>Eukaryota</taxon>
        <taxon>Metazoa</taxon>
        <taxon>Cnidaria</taxon>
        <taxon>Anthozoa</taxon>
        <taxon>Hexacorallia</taxon>
        <taxon>Scleractinia</taxon>
        <taxon>Astrocoeniina</taxon>
        <taxon>Pocilloporidae</taxon>
        <taxon>Pocillopora</taxon>
    </lineage>
</organism>